<feature type="transmembrane region" description="Helical" evidence="1">
    <location>
        <begin position="12"/>
        <end position="36"/>
    </location>
</feature>
<keyword evidence="1" id="KW-1133">Transmembrane helix</keyword>
<proteinExistence type="predicted"/>
<organism evidence="2 3">
    <name type="scientific">Glycocaulis abyssi</name>
    <dbReference type="NCBI Taxonomy" id="1433403"/>
    <lineage>
        <taxon>Bacteria</taxon>
        <taxon>Pseudomonadati</taxon>
        <taxon>Pseudomonadota</taxon>
        <taxon>Alphaproteobacteria</taxon>
        <taxon>Maricaulales</taxon>
        <taxon>Maricaulaceae</taxon>
        <taxon>Glycocaulis</taxon>
    </lineage>
</organism>
<evidence type="ECO:0000313" key="3">
    <source>
        <dbReference type="Proteomes" id="UP001596024"/>
    </source>
</evidence>
<evidence type="ECO:0008006" key="4">
    <source>
        <dbReference type="Google" id="ProtNLM"/>
    </source>
</evidence>
<keyword evidence="1" id="KW-0472">Membrane</keyword>
<dbReference type="RefSeq" id="WP_371393250.1">
    <property type="nucleotide sequence ID" value="NZ_CP163421.1"/>
</dbReference>
<comment type="caution">
    <text evidence="2">The sequence shown here is derived from an EMBL/GenBank/DDBJ whole genome shotgun (WGS) entry which is preliminary data.</text>
</comment>
<dbReference type="EMBL" id="JBHSGQ010000004">
    <property type="protein sequence ID" value="MFC4725645.1"/>
    <property type="molecule type" value="Genomic_DNA"/>
</dbReference>
<reference evidence="3" key="1">
    <citation type="journal article" date="2019" name="Int. J. Syst. Evol. Microbiol.">
        <title>The Global Catalogue of Microorganisms (GCM) 10K type strain sequencing project: providing services to taxonomists for standard genome sequencing and annotation.</title>
        <authorList>
            <consortium name="The Broad Institute Genomics Platform"/>
            <consortium name="The Broad Institute Genome Sequencing Center for Infectious Disease"/>
            <person name="Wu L."/>
            <person name="Ma J."/>
        </authorList>
    </citation>
    <scope>NUCLEOTIDE SEQUENCE [LARGE SCALE GENOMIC DNA]</scope>
    <source>
        <strain evidence="3">CCUG 62981</strain>
    </source>
</reference>
<name>A0ABV9NFF9_9PROT</name>
<dbReference type="Proteomes" id="UP001596024">
    <property type="component" value="Unassembled WGS sequence"/>
</dbReference>
<keyword evidence="3" id="KW-1185">Reference proteome</keyword>
<sequence length="479" mass="49886">MMMRFLKDTSGAAAPLMASGIAAGALLLVLTLIQILDHLHKRELQATADLIALIAVRDQDYSLTRARAVLSDQGFDPGNFDILVEPGLYQSDPERAPADRFRAGIAPYNAAHVELRSANTSNLRVNDRSWRARAEATAARQDTVSFAIASRLVRLEGGYSGAVLAALTGYSGAITVMDYRALADARISVPGFLDALRLETGLMAASYETLLDSRVRLGDALNAAVQAMGSDAPAILDVLARQSSHAARQVRIGDILSLDPGMTHAGLASGADIGLADLVMASALAAQGGRQVGLTVNAPLASIELDIGQPPQTASVHGAGLEGAEAHTRQLGLDVSVGAGLGRLTVQIEDATASARLVSLTCHPDGRAEARFAVTTSPAKARISGALGLLGSLLRVDLSSGREVEAVLTREHVESGRPEIIRSGLGAQVNLLGLGLPLSGALNGSLAIVDGLLVDLGLTIAESELYLRDVRCGRPFLVG</sequence>
<evidence type="ECO:0000256" key="1">
    <source>
        <dbReference type="SAM" id="Phobius"/>
    </source>
</evidence>
<protein>
    <recommendedName>
        <fullName evidence="4">DUF2134 domain-containing protein</fullName>
    </recommendedName>
</protein>
<accession>A0ABV9NFF9</accession>
<keyword evidence="1" id="KW-0812">Transmembrane</keyword>
<gene>
    <name evidence="2" type="ORF">ACFPB0_10125</name>
</gene>
<evidence type="ECO:0000313" key="2">
    <source>
        <dbReference type="EMBL" id="MFC4725645.1"/>
    </source>
</evidence>